<feature type="region of interest" description="Disordered" evidence="7">
    <location>
        <begin position="1539"/>
        <end position="1566"/>
    </location>
</feature>
<keyword evidence="6" id="KW-0175">Coiled coil</keyword>
<feature type="compositionally biased region" description="Basic and acidic residues" evidence="7">
    <location>
        <begin position="171"/>
        <end position="185"/>
    </location>
</feature>
<dbReference type="PROSITE" id="PS00028">
    <property type="entry name" value="ZINC_FINGER_C2H2_1"/>
    <property type="match status" value="2"/>
</dbReference>
<feature type="compositionally biased region" description="Polar residues" evidence="7">
    <location>
        <begin position="1427"/>
        <end position="1449"/>
    </location>
</feature>
<reference evidence="9" key="1">
    <citation type="submission" date="2021-02" db="EMBL/GenBank/DDBJ databases">
        <authorList>
            <person name="Steward A R."/>
        </authorList>
    </citation>
    <scope>NUCLEOTIDE SEQUENCE</scope>
</reference>
<keyword evidence="1" id="KW-0479">Metal-binding</keyword>
<proteinExistence type="predicted"/>
<dbReference type="InterPro" id="IPR013087">
    <property type="entry name" value="Znf_C2H2_type"/>
</dbReference>
<feature type="region of interest" description="Disordered" evidence="7">
    <location>
        <begin position="164"/>
        <end position="224"/>
    </location>
</feature>
<evidence type="ECO:0000256" key="1">
    <source>
        <dbReference type="ARBA" id="ARBA00022723"/>
    </source>
</evidence>
<evidence type="ECO:0000313" key="10">
    <source>
        <dbReference type="Proteomes" id="UP000663880"/>
    </source>
</evidence>
<dbReference type="GO" id="GO:0045944">
    <property type="term" value="P:positive regulation of transcription by RNA polymerase II"/>
    <property type="evidence" value="ECO:0007669"/>
    <property type="project" value="TreeGrafter"/>
</dbReference>
<dbReference type="InterPro" id="IPR050688">
    <property type="entry name" value="Zinc_finger/UBP_domain"/>
</dbReference>
<feature type="compositionally biased region" description="Polar residues" evidence="7">
    <location>
        <begin position="1997"/>
        <end position="2013"/>
    </location>
</feature>
<evidence type="ECO:0000256" key="5">
    <source>
        <dbReference type="PROSITE-ProRule" id="PRU00042"/>
    </source>
</evidence>
<dbReference type="Proteomes" id="UP000663880">
    <property type="component" value="Unassembled WGS sequence"/>
</dbReference>
<feature type="compositionally biased region" description="Polar residues" evidence="7">
    <location>
        <begin position="1406"/>
        <end position="1417"/>
    </location>
</feature>
<dbReference type="EMBL" id="CAJOBZ010000006">
    <property type="protein sequence ID" value="CAF4803130.1"/>
    <property type="molecule type" value="Genomic_DNA"/>
</dbReference>
<feature type="compositionally biased region" description="Basic residues" evidence="7">
    <location>
        <begin position="1459"/>
        <end position="1469"/>
    </location>
</feature>
<evidence type="ECO:0000256" key="2">
    <source>
        <dbReference type="ARBA" id="ARBA00022737"/>
    </source>
</evidence>
<sequence length="4456" mass="505642">MESDYDRKFEEMKAYIPFLERMITRLDIGDTPRNPRQAQLDKIRSLRDLLQNKKKRMKMENLLKCEQVLITLHTKVEQRDAVTEKREFEKKTEASDLKEARNKLKSVVSRLSPEVDRDGAITEVQLKRNTESALFQRRPKQKTISPIRGLISDDKSCLPQSSKRNYTRVLHSPEKSFRHWPESSKTELPLVSRRSPRKSSHRYSPSYKKEKKKSKKSKQTKLRDLNITLSVPEEKLNSLDTDDIITRIINCSDSDVDITTLRELHSQILRELKNTGVKDDISELLLKSCKKNNKNKVAMATEIEEGELSDSESEAIENIYGSLVITNKDTSTSTVINAEKDKSRKIQICLVINSDRNEQDPTKQEITENKNATIVDNSEFQSFSQTDANLKVNKSLEIDENQQHGVLDGISKTHNSYLLKKEDKQLHNMQECEAMLLHGKPIDKDKKVADRDIPEKVNEVDAVSSKGTQSTCEESIKDGKATEKSVLLNTESKTETLPDIEGIEESKAKSFIPNFYKSGKVNEASEVESVVKSSTCQEVVDVQKNKISNERESVKNVNTKSSVEIPLLDLEASNKKDIVSEIDILQALKKEILGETTIAPIITSTDDTNTPALHQPKITKVARAQEIVKKRISIENYKQKCNEPTKPLFFRDVSQKSSKEDQNKKQSLKLTEKECERFKLPIKLPLNDSSEDDDDLMESLNVYSDLAPKSPDHEDFADLGIKPPVIIPSDPVKPIVVNTFLDVDMRNVDDFSYKSAEYSADLNISTEKHLNLSNPRRTNSRWEIPQSDETYKPEGKVVLPGISSDGQQPSMIPSRNTSGSHMTPSRLSATSVTQPTLIASDSSSKFMPMTPNARTYEMTSSRVDSEDFSGSKHVYAPMFSGGNKGDRNEQRNSESYIWEMNTVSKDIEFDSRDSFGRYQRPNTPIQSFARHEGKPTLLPSFGRIECPSTPLPSFGRRECSTPLPSSFGRNERAMTPVNSFTLMDGSRTPVHSYGRTDEAVRSTYQYNRSERLITPGHTFSQFDGSSTPIHAYGRADAPTTLAHPFGQEASQLDKPSYSFGRSDDRGTPTHSYGGLDGTGTRVNLLRQDGSGTPGYSNYSEGCTTPSHSFGRSDYMRQYQVTKPIHGRNDPRLNRSSDFDNYKKREDNREYGFYKEQKYNPDYGYDRRGPDDFRKYKQHFGRKDMNRVHDRKNEGYFKDVVSGKDKFDNRYTNSKETLSYRDKKEYQFHNDRYNLREHSAERNFSNHRAQCNTYENDSDLDGRLFNKDRSENTSLQNIEQNKKSLSNFDNRRRRAQSVGRIDNFGNRRRATSVGRLNHFDNRRQRASSVGRVLIRERSLDRTTHDNKQTTNKSDIVSKREDFRRASSVGKELHIPRSESFKNIKDDLRLFKIKNDHNMEKRFGAKSNVKTKSFQNKSDTSTDTRKSDFNTQFQKTQSINRRSPRNNYQNPKSRRDLKLQHKEKHKNKSQFRYHKKPGIIYSDANISKGTILGPGCGVKNYKIPKIKRPLEIDSDNVTNNVKEKISEEMRDRNSTNWSGIRIERIDSDKQNSNIDTGDNNSDASNDKNVKVNLDINNTKTKDEESNQNVLKLSSNRRITRSSVISTSSTDSLNEEVIVKRTKKCKTKQMIYDESESENEENVQRHVAVQSESIRVSKSLEHNPLESSDLPYKDVYLGDNAPTQKFTHNEELNFNILDRNNEMDKKGFLSTEELNIDKENANTKKIEHSDNNNVTQDISLPAAELNIPSSISDSSYNLQHLNAVNEIKKNINQEVVSTVKEIISKQPVINNTGNEIVNSSIGDLEIFSDTIATDPVLDNINALIADLDHDIDTVKSNEVRGSFKQDFLLDHMFDSIKENSYMDGQNISVGNNMDSMSKEMSQDQNTGERTKTLAEDIDMSCKNEIVPENKNVTMAELHVISKVTSISSKREIKPSECVPKNIHVDNNSSDAIVSTTKDDIKFLSHEQNTSTESHASSTSRPDSTNNVVDQHRITNAIAPDSTNESNDLISSSNSEVQSATLTVDSSKSVDKSDSIGNFLSILQDKTKIRELLSILGEQSSENEKIKKKLEKLSAIVSDDEDDINNDCNITKVSSGNTNEVILSNDEVVESKSTAHLDKFALINTPDDTGDLNVLHRHKIDKLDSSVEMMKHNDDTTEGVNANEKELCNNINKNISPNGETESECAKGTKVTKKGRGKKFGKGGISAKKRLTRSVAVAKTKTNKPSRELLNLQADIREMFLKDDEDILGGTTGLRMCRLAKLGGEKSQSQLREESAKNYTVEKLKNSEDSIIVEKTPKRKYTRKIKSDRYNKINEDSLSPVNKETASEKDPYLFEIESVNESISTAEKREYSSENDSDSAESSQCESSERLFSGKKKKPKRKRSAWQSGIILTKNKKKKLINTKPKIIATDFLENAMDGDRKTKIPNLNCYVDKLYCFSKSISEYDCKLCDKTFTNIVCHYRKEHPHSEIPLSRMSPDIALEAIKQCETIDFRAICQIPSYRYVCRFCFKEFTKCKTLESFFWHIVSAHTGEYKEPCTVCEDNEKCPLALDIPPPPLKQKGQLIGYICGNCNYTQLSLENLKTHVITRHNNEQTEVYTINMSHLSVKALNSLLKQTKKITISNESEEQRVLRSTRICANSAMNDEKSEIADESDNASRTAICHESNLVNSKKITKIHSKITFENDTDNEEILHVSMSNVTSLKVKEEPKDIDEIRESENELPQRSETLTPFDEPNVQITDDNETERGKDINESPHLKVTYTDSGSKLYVCCINGHPHYRTALMISFKKHIQVAHIDDKWDGYCCICKVIVMPQGLHSYRSCLDHLIDNHLDNFPVLEIPTEKPTECCAEKPMEENIKLSVTSPVQNSPKPILSVRPLSELLPNTATYAKSDQSPLPVIENIVSLGNSTEPLISYPTQEPVQDKRYLYEEAQAEIMSKKHIIILDAMISQEKLVQVFKCAGRFCSYTTNSAEDALLHVSTHSRIGGDNALKCAYCHFDCLDNAIDLVTHVFKYHGFCQYVCGYCFYRATASQLVNTHIGRVHENVPVKTILKSAFTTEPIEANMLSREAAVPTYVCTCDDEDGVKCKFKTYTPGKLCEHIKGRHKDVTIHECFICKAPSDSVAALIHHYKSHGLKLYQCAWCVFGADSENELLTHSSIHHAVCQPKAYLRVITNKEGTSEFRVLPLAQLNKSNLPTKSNITDVSPTGVRENPVREAERSMDLEKLIGHTTSFNESTAIIEKETPNEVSSDEPSIAESMLNFTSEPQSRSCTSLAAVTIDHSTPIVKSEVVTPNSPKPGTSTDVICLDSDDEVLNTLNVSRESNLTNTPSIQEPQGLEMSNSLDDPVKSQFRLKSLYKCATCSVISKNCAHFKTHLSKCFPNQTYHIPCAFCPFKGTKTKLLAHYTQNHLHKPKSTDRNDSLDSIGPQDKAKQQSTENPSNIVLSAKKVGGVTFRELTAKKNSKRKTSAENSLGPPVKITKYGPHEIGKLPINPIFENFIYCSLCEFTTKVRLNMVRHLQLHANQQPVPQTAPVNPVPHLETNEMHFDKMLNLASSSLANRQDKLNKNETPTIPIPLERASSYPKYVPQRTRHTCGAKGCSYISVDENMLKCHWETLHSGSNDFHCVHCPPYQKLDTTTPLTASRIIAHLKMHDAKLYACSQCRFYHFKQTIVEKHVNEAHNRGDVMVVREEVNSVLQMTPPVSASTAPTMDLKPWQCGLCEYKSLLRPEVVEHCAKIHNSKMQFKCVYCAFRTSNEENVTKHQSQSHQEFPAATFYFYYREGSMPNQADGTPFWKIQKQNYGSSETKIKSEKGEAVSLSTTPFTNITPPDFNLTIVKQEVVESIEENIEDLCKLFGQFCEPNGLRYKCPLCKIVIEDTKEAMQSHLYEELQYRKWSCSICFYKAFHRRGLSEHMTSEHRVNRDPVELPVDTRVETWVTGLLQHQEAHIDNCRQKLAKQKAEIIKKSQGASELKCLLIPQNTTVSNVTNILSKEELENKFGALGVSKDMAFCCPKCNEVIREECTMRNHLESELNKIRWCCSTCPKTFTSYHQAQFHCKTHSGQSSRPVEAPRDSAVRTAWVDAVLEVQKLSMNCAPQSVDQQRRSISPDPSDNSLLVVRYEERVPTPENQSTYSRESPDSDVDRLVITEIKHRKRKANTSCKYCDFSSTKKKILNEHILQIHYDLKPYMCEYCKVTGTISYLKRHQKVYHAMKPINIIATQVPTESPSEWVKTKLDVPSIGIICLTCQSPVLQSEISDHVHENAETEFGRIGEVIIKCSTCSTLHKDIHKFEEHKKKTHSKDGNYVFYKLTNRRVQAKCSYCPQKFTLKKDLKAHTEASHSEQIKYATLEPQSSKVIVLDDEEETMGEVALSPRKRVARKSTSKLPFFKAVARKSTSKLPIEYQEEYSFYGTKPCLDRLENVTTMMPFYNSYMPVTFERLSGVLNVDPKVVITKLPNETLK</sequence>
<feature type="region of interest" description="Disordered" evidence="7">
    <location>
        <begin position="1060"/>
        <end position="1080"/>
    </location>
</feature>
<feature type="region of interest" description="Disordered" evidence="7">
    <location>
        <begin position="800"/>
        <end position="832"/>
    </location>
</feature>
<accession>A0A821PDU0</accession>
<feature type="domain" description="C2H2-type" evidence="8">
    <location>
        <begin position="4033"/>
        <end position="4060"/>
    </location>
</feature>
<feature type="compositionally biased region" description="Polar residues" evidence="7">
    <location>
        <begin position="1548"/>
        <end position="1561"/>
    </location>
</feature>
<dbReference type="PANTHER" id="PTHR24403">
    <property type="entry name" value="ZINC FINGER PROTEIN"/>
    <property type="match status" value="1"/>
</dbReference>
<feature type="compositionally biased region" description="Basic and acidic residues" evidence="7">
    <location>
        <begin position="653"/>
        <end position="668"/>
    </location>
</feature>
<evidence type="ECO:0000256" key="6">
    <source>
        <dbReference type="SAM" id="Coils"/>
    </source>
</evidence>
<keyword evidence="3 5" id="KW-0863">Zinc-finger</keyword>
<feature type="region of interest" description="Disordered" evidence="7">
    <location>
        <begin position="2341"/>
        <end position="2381"/>
    </location>
</feature>
<feature type="region of interest" description="Disordered" evidence="7">
    <location>
        <begin position="1400"/>
        <end position="1469"/>
    </location>
</feature>
<feature type="compositionally biased region" description="Polar residues" evidence="7">
    <location>
        <begin position="804"/>
        <end position="832"/>
    </location>
</feature>
<feature type="compositionally biased region" description="Polar residues" evidence="7">
    <location>
        <begin position="3427"/>
        <end position="3436"/>
    </location>
</feature>
<evidence type="ECO:0000313" key="9">
    <source>
        <dbReference type="EMBL" id="CAF4803130.1"/>
    </source>
</evidence>
<feature type="domain" description="C2H2-type" evidence="8">
    <location>
        <begin position="4312"/>
        <end position="4340"/>
    </location>
</feature>
<feature type="region of interest" description="Disordered" evidence="7">
    <location>
        <begin position="2715"/>
        <end position="2745"/>
    </location>
</feature>
<feature type="region of interest" description="Disordered" evidence="7">
    <location>
        <begin position="1962"/>
        <end position="2013"/>
    </location>
</feature>
<dbReference type="PANTHER" id="PTHR24403:SF67">
    <property type="entry name" value="FI01116P-RELATED"/>
    <property type="match status" value="1"/>
</dbReference>
<feature type="region of interest" description="Disordered" evidence="7">
    <location>
        <begin position="648"/>
        <end position="668"/>
    </location>
</feature>
<feature type="compositionally biased region" description="Polar residues" evidence="7">
    <location>
        <begin position="1962"/>
        <end position="1985"/>
    </location>
</feature>
<evidence type="ECO:0000259" key="8">
    <source>
        <dbReference type="PROSITE" id="PS50157"/>
    </source>
</evidence>
<protein>
    <recommendedName>
        <fullName evidence="8">C2H2-type domain-containing protein</fullName>
    </recommendedName>
</protein>
<comment type="caution">
    <text evidence="9">The sequence shown here is derived from an EMBL/GenBank/DDBJ whole genome shotgun (WGS) entry which is preliminary data.</text>
</comment>
<dbReference type="PROSITE" id="PS50157">
    <property type="entry name" value="ZINC_FINGER_C2H2_2"/>
    <property type="match status" value="3"/>
</dbReference>
<keyword evidence="10" id="KW-1185">Reference proteome</keyword>
<dbReference type="Gene3D" id="3.30.160.60">
    <property type="entry name" value="Classic Zinc Finger"/>
    <property type="match status" value="2"/>
</dbReference>
<feature type="domain" description="C2H2-type" evidence="8">
    <location>
        <begin position="3494"/>
        <end position="3521"/>
    </location>
</feature>
<dbReference type="SMART" id="SM00355">
    <property type="entry name" value="ZnF_C2H2"/>
    <property type="match status" value="23"/>
</dbReference>
<dbReference type="GO" id="GO:0008270">
    <property type="term" value="F:zinc ion binding"/>
    <property type="evidence" value="ECO:0007669"/>
    <property type="project" value="UniProtKB-KW"/>
</dbReference>
<organism evidence="9 10">
    <name type="scientific">Pieris macdunnoughi</name>
    <dbReference type="NCBI Taxonomy" id="345717"/>
    <lineage>
        <taxon>Eukaryota</taxon>
        <taxon>Metazoa</taxon>
        <taxon>Ecdysozoa</taxon>
        <taxon>Arthropoda</taxon>
        <taxon>Hexapoda</taxon>
        <taxon>Insecta</taxon>
        <taxon>Pterygota</taxon>
        <taxon>Neoptera</taxon>
        <taxon>Endopterygota</taxon>
        <taxon>Lepidoptera</taxon>
        <taxon>Glossata</taxon>
        <taxon>Ditrysia</taxon>
        <taxon>Papilionoidea</taxon>
        <taxon>Pieridae</taxon>
        <taxon>Pierinae</taxon>
        <taxon>Pieris</taxon>
    </lineage>
</organism>
<keyword evidence="2" id="KW-0677">Repeat</keyword>
<keyword evidence="4" id="KW-0862">Zinc</keyword>
<dbReference type="GO" id="GO:0005634">
    <property type="term" value="C:nucleus"/>
    <property type="evidence" value="ECO:0007669"/>
    <property type="project" value="TreeGrafter"/>
</dbReference>
<evidence type="ECO:0000256" key="4">
    <source>
        <dbReference type="ARBA" id="ARBA00022833"/>
    </source>
</evidence>
<evidence type="ECO:0000256" key="7">
    <source>
        <dbReference type="SAM" id="MobiDB-lite"/>
    </source>
</evidence>
<dbReference type="OrthoDB" id="4737882at2759"/>
<name>A0A821PDU0_9NEOP</name>
<feature type="compositionally biased region" description="Basic residues" evidence="7">
    <location>
        <begin position="2369"/>
        <end position="2380"/>
    </location>
</feature>
<feature type="compositionally biased region" description="Basic residues" evidence="7">
    <location>
        <begin position="209"/>
        <end position="220"/>
    </location>
</feature>
<feature type="region of interest" description="Disordered" evidence="7">
    <location>
        <begin position="3403"/>
        <end position="3436"/>
    </location>
</feature>
<gene>
    <name evidence="9" type="ORF">PMACD_LOCUS3565</name>
</gene>
<evidence type="ECO:0000256" key="3">
    <source>
        <dbReference type="ARBA" id="ARBA00022771"/>
    </source>
</evidence>
<feature type="coiled-coil region" evidence="6">
    <location>
        <begin position="2052"/>
        <end position="2079"/>
    </location>
</feature>